<name>A0ABS4ASB3_9PROT</name>
<dbReference type="InterPro" id="IPR013656">
    <property type="entry name" value="PAS_4"/>
</dbReference>
<dbReference type="Pfam" id="PF08448">
    <property type="entry name" value="PAS_4"/>
    <property type="match status" value="1"/>
</dbReference>
<proteinExistence type="predicted"/>
<dbReference type="PROSITE" id="PS50111">
    <property type="entry name" value="CHEMOTAXIS_TRANSDUC_2"/>
    <property type="match status" value="1"/>
</dbReference>
<dbReference type="NCBIfam" id="TIGR00229">
    <property type="entry name" value="sensory_box"/>
    <property type="match status" value="2"/>
</dbReference>
<dbReference type="InterPro" id="IPR000014">
    <property type="entry name" value="PAS"/>
</dbReference>
<reference evidence="6 7" key="1">
    <citation type="submission" date="2021-03" db="EMBL/GenBank/DDBJ databases">
        <authorList>
            <person name="So Y."/>
        </authorList>
    </citation>
    <scope>NUCLEOTIDE SEQUENCE [LARGE SCALE GENOMIC DNA]</scope>
    <source>
        <strain evidence="6 7">PWR1</strain>
    </source>
</reference>
<feature type="domain" description="PAC" evidence="5">
    <location>
        <begin position="210"/>
        <end position="264"/>
    </location>
</feature>
<dbReference type="Gene3D" id="1.10.287.950">
    <property type="entry name" value="Methyl-accepting chemotaxis protein"/>
    <property type="match status" value="1"/>
</dbReference>
<dbReference type="PROSITE" id="PS50112">
    <property type="entry name" value="PAS"/>
    <property type="match status" value="2"/>
</dbReference>
<evidence type="ECO:0000256" key="2">
    <source>
        <dbReference type="SAM" id="MobiDB-lite"/>
    </source>
</evidence>
<dbReference type="InterPro" id="IPR001610">
    <property type="entry name" value="PAC"/>
</dbReference>
<dbReference type="SUPFAM" id="SSF58104">
    <property type="entry name" value="Methyl-accepting chemotaxis protein (MCP) signaling domain"/>
    <property type="match status" value="1"/>
</dbReference>
<dbReference type="Proteomes" id="UP000680815">
    <property type="component" value="Unassembled WGS sequence"/>
</dbReference>
<dbReference type="Pfam" id="PF00015">
    <property type="entry name" value="MCPsignal"/>
    <property type="match status" value="1"/>
</dbReference>
<dbReference type="PRINTS" id="PR00260">
    <property type="entry name" value="CHEMTRNSDUCR"/>
</dbReference>
<dbReference type="SMART" id="SM00086">
    <property type="entry name" value="PAC"/>
    <property type="match status" value="2"/>
</dbReference>
<feature type="domain" description="PAS" evidence="4">
    <location>
        <begin position="35"/>
        <end position="61"/>
    </location>
</feature>
<comment type="caution">
    <text evidence="6">The sequence shown here is derived from an EMBL/GenBank/DDBJ whole genome shotgun (WGS) entry which is preliminary data.</text>
</comment>
<accession>A0ABS4ASB3</accession>
<gene>
    <name evidence="6" type="ORF">J5Y09_07510</name>
</gene>
<dbReference type="InterPro" id="IPR050903">
    <property type="entry name" value="Bact_Chemotaxis_MeTrfase"/>
</dbReference>
<evidence type="ECO:0000259" key="3">
    <source>
        <dbReference type="PROSITE" id="PS50111"/>
    </source>
</evidence>
<dbReference type="PANTHER" id="PTHR24422:SF10">
    <property type="entry name" value="CHEMOTAXIS PROTEIN METHYLTRANSFERASE 2"/>
    <property type="match status" value="1"/>
</dbReference>
<dbReference type="CDD" id="cd00130">
    <property type="entry name" value="PAS"/>
    <property type="match status" value="2"/>
</dbReference>
<protein>
    <submittedName>
        <fullName evidence="6">PAS domain-containing methyl-accepting chemotaxis protein</fullName>
    </submittedName>
</protein>
<dbReference type="PANTHER" id="PTHR24422">
    <property type="entry name" value="CHEMOTAXIS PROTEIN METHYLTRANSFERASE"/>
    <property type="match status" value="1"/>
</dbReference>
<evidence type="ECO:0000256" key="1">
    <source>
        <dbReference type="PROSITE-ProRule" id="PRU00284"/>
    </source>
</evidence>
<dbReference type="PROSITE" id="PS50113">
    <property type="entry name" value="PAC"/>
    <property type="match status" value="1"/>
</dbReference>
<evidence type="ECO:0000313" key="6">
    <source>
        <dbReference type="EMBL" id="MBP0463753.1"/>
    </source>
</evidence>
<feature type="region of interest" description="Disordered" evidence="2">
    <location>
        <begin position="1"/>
        <end position="20"/>
    </location>
</feature>
<keyword evidence="7" id="KW-1185">Reference proteome</keyword>
<dbReference type="Pfam" id="PF08447">
    <property type="entry name" value="PAS_3"/>
    <property type="match status" value="1"/>
</dbReference>
<organism evidence="6 7">
    <name type="scientific">Roseomonas nitratireducens</name>
    <dbReference type="NCBI Taxonomy" id="2820810"/>
    <lineage>
        <taxon>Bacteria</taxon>
        <taxon>Pseudomonadati</taxon>
        <taxon>Pseudomonadota</taxon>
        <taxon>Alphaproteobacteria</taxon>
        <taxon>Acetobacterales</taxon>
        <taxon>Roseomonadaceae</taxon>
        <taxon>Roseomonas</taxon>
    </lineage>
</organism>
<evidence type="ECO:0000259" key="5">
    <source>
        <dbReference type="PROSITE" id="PS50113"/>
    </source>
</evidence>
<dbReference type="EMBL" id="JAGIYZ010000005">
    <property type="protein sequence ID" value="MBP0463753.1"/>
    <property type="molecule type" value="Genomic_DNA"/>
</dbReference>
<dbReference type="InterPro" id="IPR004089">
    <property type="entry name" value="MCPsignal_dom"/>
</dbReference>
<dbReference type="InterPro" id="IPR004090">
    <property type="entry name" value="Chemotax_Me-accpt_rcpt"/>
</dbReference>
<sequence length="456" mass="49242">MDIHQSASPAAVDRGGRRGPYRTAIDRSQAVAEFDLDGNLVDANENFLRAMGYAWEEVVGRHHGVFCDDAFVASADYRDFWRRLRAGEFVAGEFRRKGKGGRKVWIQATYNPLLDAEGRPFRIVKFAADVTAARLRRVDDAGKLAAIERSQAVIEFDLQGRVLHANENFLAVMGYTAEEVVGQHHNLFCPPDLVGTTAYRDFWVKLGRGEFHSGRYLRLGKHGLRVWIQATYNPVLDDDGRPAKVVKFATDISDQVALEDRIRDRTAEIGGAILSLTGAIDAIAANAREANGLAQATQEEANAGVAALSRSIEAIGMIEQSSADISDIVAVIEEIASQTNLLAFNAAIEAARAGEQGLGFSVVADEVRRLAEKSADATRQIQRLIEQAARRVQSGKDVTQRAAEAFEAIVAGVGRTTGAIGGIDGAAGEQLRAAREVETSVRDLALAARATDSAAA</sequence>
<dbReference type="SMART" id="SM00283">
    <property type="entry name" value="MA"/>
    <property type="match status" value="1"/>
</dbReference>
<evidence type="ECO:0000313" key="7">
    <source>
        <dbReference type="Proteomes" id="UP000680815"/>
    </source>
</evidence>
<keyword evidence="1" id="KW-0807">Transducer</keyword>
<dbReference type="InterPro" id="IPR000700">
    <property type="entry name" value="PAS-assoc_C"/>
</dbReference>
<dbReference type="Gene3D" id="3.30.450.20">
    <property type="entry name" value="PAS domain"/>
    <property type="match status" value="2"/>
</dbReference>
<feature type="domain" description="Methyl-accepting transducer" evidence="3">
    <location>
        <begin position="268"/>
        <end position="456"/>
    </location>
</feature>
<dbReference type="InterPro" id="IPR013655">
    <property type="entry name" value="PAS_fold_3"/>
</dbReference>
<feature type="domain" description="PAS" evidence="4">
    <location>
        <begin position="153"/>
        <end position="192"/>
    </location>
</feature>
<dbReference type="InterPro" id="IPR035965">
    <property type="entry name" value="PAS-like_dom_sf"/>
</dbReference>
<dbReference type="SUPFAM" id="SSF55785">
    <property type="entry name" value="PYP-like sensor domain (PAS domain)"/>
    <property type="match status" value="2"/>
</dbReference>
<evidence type="ECO:0000259" key="4">
    <source>
        <dbReference type="PROSITE" id="PS50112"/>
    </source>
</evidence>